<reference evidence="2 3" key="1">
    <citation type="submission" date="2021-06" db="EMBL/GenBank/DDBJ databases">
        <authorList>
            <person name="Kallberg Y."/>
            <person name="Tangrot J."/>
            <person name="Rosling A."/>
        </authorList>
    </citation>
    <scope>NUCLEOTIDE SEQUENCE [LARGE SCALE GENOMIC DNA]</scope>
    <source>
        <strain evidence="2 3">120-4 pot B 10/14</strain>
    </source>
</reference>
<organism evidence="2 3">
    <name type="scientific">Gigaspora margarita</name>
    <dbReference type="NCBI Taxonomy" id="4874"/>
    <lineage>
        <taxon>Eukaryota</taxon>
        <taxon>Fungi</taxon>
        <taxon>Fungi incertae sedis</taxon>
        <taxon>Mucoromycota</taxon>
        <taxon>Glomeromycotina</taxon>
        <taxon>Glomeromycetes</taxon>
        <taxon>Diversisporales</taxon>
        <taxon>Gigasporaceae</taxon>
        <taxon>Gigaspora</taxon>
    </lineage>
</organism>
<keyword evidence="3" id="KW-1185">Reference proteome</keyword>
<feature type="region of interest" description="Disordered" evidence="1">
    <location>
        <begin position="1"/>
        <end position="47"/>
    </location>
</feature>
<comment type="caution">
    <text evidence="2">The sequence shown here is derived from an EMBL/GenBank/DDBJ whole genome shotgun (WGS) entry which is preliminary data.</text>
</comment>
<accession>A0ABN7VHK4</accession>
<dbReference type="EMBL" id="CAJVQB010014433">
    <property type="protein sequence ID" value="CAG8768361.1"/>
    <property type="molecule type" value="Genomic_DNA"/>
</dbReference>
<gene>
    <name evidence="2" type="ORF">GMARGA_LOCUS18244</name>
</gene>
<name>A0ABN7VHK4_GIGMA</name>
<sequence length="194" mass="23135">MESSNSEYSDPEYSDPEHLVYESEGNYEKNFNNKETELNEEEQHKNKGLREAAQELMSLDNFFKPVKKLEIKIEMSDLDISDSDIETNNSISEQINKLNNKLKNMKNMNAYKYLRLLAMHKYLIAIFNNEESYSCIDLKWSKSWITTETLPISKQRQQKYTQTFIDNEDMQNSCLHFIHTMEERITPERFQNYV</sequence>
<evidence type="ECO:0000256" key="1">
    <source>
        <dbReference type="SAM" id="MobiDB-lite"/>
    </source>
</evidence>
<evidence type="ECO:0000313" key="2">
    <source>
        <dbReference type="EMBL" id="CAG8768361.1"/>
    </source>
</evidence>
<feature type="compositionally biased region" description="Basic and acidic residues" evidence="1">
    <location>
        <begin position="31"/>
        <end position="47"/>
    </location>
</feature>
<evidence type="ECO:0000313" key="3">
    <source>
        <dbReference type="Proteomes" id="UP000789901"/>
    </source>
</evidence>
<protein>
    <submittedName>
        <fullName evidence="2">33889_t:CDS:1</fullName>
    </submittedName>
</protein>
<dbReference type="Proteomes" id="UP000789901">
    <property type="component" value="Unassembled WGS sequence"/>
</dbReference>
<proteinExistence type="predicted"/>